<feature type="region of interest" description="Disordered" evidence="4">
    <location>
        <begin position="86"/>
        <end position="154"/>
    </location>
</feature>
<dbReference type="OrthoDB" id="60433at2759"/>
<feature type="compositionally biased region" description="Low complexity" evidence="4">
    <location>
        <begin position="452"/>
        <end position="488"/>
    </location>
</feature>
<dbReference type="VEuPathDB" id="VectorBase:ASIS002911"/>
<dbReference type="Proteomes" id="UP000030765">
    <property type="component" value="Unassembled WGS sequence"/>
</dbReference>
<gene>
    <name evidence="6" type="ORF">ZHAS_00016515</name>
</gene>
<keyword evidence="1" id="KW-0677">Repeat</keyword>
<dbReference type="EnsemblMetazoa" id="ASIC016515-RA">
    <property type="protein sequence ID" value="ASIC016515-PA"/>
    <property type="gene ID" value="ASIC016515"/>
</dbReference>
<feature type="compositionally biased region" description="Low complexity" evidence="4">
    <location>
        <begin position="142"/>
        <end position="154"/>
    </location>
</feature>
<feature type="compositionally biased region" description="Polar residues" evidence="4">
    <location>
        <begin position="429"/>
        <end position="441"/>
    </location>
</feature>
<feature type="region of interest" description="Disordered" evidence="4">
    <location>
        <begin position="573"/>
        <end position="652"/>
    </location>
</feature>
<dbReference type="InterPro" id="IPR058889">
    <property type="entry name" value="WHD_SOWAHA-C"/>
</dbReference>
<dbReference type="InterPro" id="IPR002110">
    <property type="entry name" value="Ankyrin_rpt"/>
</dbReference>
<dbReference type="PANTHER" id="PTHR14491">
    <property type="entry name" value="SOSONDOWAH, ISOFORM G"/>
    <property type="match status" value="1"/>
</dbReference>
<dbReference type="SUPFAM" id="SSF48403">
    <property type="entry name" value="Ankyrin repeat"/>
    <property type="match status" value="1"/>
</dbReference>
<dbReference type="VEuPathDB" id="VectorBase:ASIS019928"/>
<keyword evidence="8" id="KW-1185">Reference proteome</keyword>
<dbReference type="VEuPathDB" id="VectorBase:ASIC016515"/>
<feature type="region of interest" description="Disordered" evidence="4">
    <location>
        <begin position="414"/>
        <end position="514"/>
    </location>
</feature>
<proteinExistence type="inferred from homology"/>
<feature type="domain" description="SOWAHA-C winged helix-turn-helix" evidence="5">
    <location>
        <begin position="7"/>
        <end position="87"/>
    </location>
</feature>
<name>A0A084WDU8_ANOSI</name>
<evidence type="ECO:0000256" key="1">
    <source>
        <dbReference type="ARBA" id="ARBA00022737"/>
    </source>
</evidence>
<feature type="compositionally biased region" description="Polar residues" evidence="4">
    <location>
        <begin position="86"/>
        <end position="97"/>
    </location>
</feature>
<organism evidence="7 8">
    <name type="scientific">Anopheles sinensis</name>
    <name type="common">Mosquito</name>
    <dbReference type="NCBI Taxonomy" id="74873"/>
    <lineage>
        <taxon>Eukaryota</taxon>
        <taxon>Metazoa</taxon>
        <taxon>Ecdysozoa</taxon>
        <taxon>Arthropoda</taxon>
        <taxon>Hexapoda</taxon>
        <taxon>Insecta</taxon>
        <taxon>Pterygota</taxon>
        <taxon>Neoptera</taxon>
        <taxon>Endopterygota</taxon>
        <taxon>Diptera</taxon>
        <taxon>Nematocera</taxon>
        <taxon>Culicoidea</taxon>
        <taxon>Culicidae</taxon>
        <taxon>Anophelinae</taxon>
        <taxon>Anopheles</taxon>
    </lineage>
</organism>
<reference evidence="7" key="2">
    <citation type="submission" date="2020-05" db="UniProtKB">
        <authorList>
            <consortium name="EnsemblMetazoa"/>
        </authorList>
    </citation>
    <scope>IDENTIFICATION</scope>
</reference>
<dbReference type="AlphaFoldDB" id="A0A084WDU8"/>
<comment type="similarity">
    <text evidence="3">Belongs to the SOWAH family.</text>
</comment>
<dbReference type="EMBL" id="KE525340">
    <property type="protein sequence ID" value="KFB48392.1"/>
    <property type="molecule type" value="Genomic_DNA"/>
</dbReference>
<evidence type="ECO:0000313" key="8">
    <source>
        <dbReference type="Proteomes" id="UP000030765"/>
    </source>
</evidence>
<dbReference type="Pfam" id="PF25877">
    <property type="entry name" value="WHD_SOWAH"/>
    <property type="match status" value="1"/>
</dbReference>
<protein>
    <submittedName>
        <fullName evidence="6">AGAP005008-PB-like protein</fullName>
    </submittedName>
</protein>
<evidence type="ECO:0000313" key="6">
    <source>
        <dbReference type="EMBL" id="KFB48392.1"/>
    </source>
</evidence>
<evidence type="ECO:0000256" key="3">
    <source>
        <dbReference type="ARBA" id="ARBA00038122"/>
    </source>
</evidence>
<evidence type="ECO:0000256" key="2">
    <source>
        <dbReference type="ARBA" id="ARBA00023043"/>
    </source>
</evidence>
<dbReference type="EMBL" id="ATLV01023073">
    <property type="status" value="NOT_ANNOTATED_CDS"/>
    <property type="molecule type" value="Genomic_DNA"/>
</dbReference>
<dbReference type="EMBL" id="ATLV01023072">
    <property type="status" value="NOT_ANNOTATED_CDS"/>
    <property type="molecule type" value="Genomic_DNA"/>
</dbReference>
<dbReference type="Gene3D" id="1.25.40.20">
    <property type="entry name" value="Ankyrin repeat-containing domain"/>
    <property type="match status" value="1"/>
</dbReference>
<evidence type="ECO:0000313" key="7">
    <source>
        <dbReference type="EnsemblMetazoa" id="ASIC016515-PA"/>
    </source>
</evidence>
<feature type="compositionally biased region" description="Polar residues" evidence="4">
    <location>
        <begin position="601"/>
        <end position="615"/>
    </location>
</feature>
<dbReference type="STRING" id="74873.A0A084WDU8"/>
<feature type="compositionally biased region" description="Acidic residues" evidence="4">
    <location>
        <begin position="627"/>
        <end position="637"/>
    </location>
</feature>
<evidence type="ECO:0000259" key="5">
    <source>
        <dbReference type="Pfam" id="PF25877"/>
    </source>
</evidence>
<dbReference type="SMART" id="SM00248">
    <property type="entry name" value="ANK"/>
    <property type="match status" value="2"/>
</dbReference>
<dbReference type="VEuPathDB" id="VectorBase:ASIS006811"/>
<dbReference type="OMA" id="QSMMVSR"/>
<sequence>MENQPKELSLMEIRKFMLQNNCKVTNHALVKHFRSFLTNKDTQDDARKQFKTYVNVLASIKHEGNEKYLVLRRKFYDEIPPEDSLNMTVSQPMSPASRSYGIVPSDGEASPMRAPPPYRPPPIVSPDAVSYQGSPRGSVALNRRNSSEIGRSGSEISFGSEFASVDVKKVNPLLVRSHSSDTRQPQEIGGRRQSADVYKFDESVPPAIPPRKRDEGVVLATEENKLSVKEKMMKFNRFASEEEAKIPSPIGKKKPEKSPEETINAENLLQHPNAKEWLIAAAKSDYQLLAKLSSEHPTLVKLQTALHWAAKHGNEDVIKLVAGKLKADVNARTGYTALHIATQFGRNDIFELLCNVYKADRDAFDWSGKKPLEYQKQMTSVSASTYSSEYEAFERKLSKHEKFFTLPSKTLSPLTRGGTFMRRKRRQRPSTTDHTTLQTFVESFIPAPGGTPPTQAAGAAADTNNNSRNSNNTATSSKTTPSTKHSASPNASTGSEGGQLNRRNRSQQKKDSGFLRIGSLNVRVKKTTEAFSNFLGVGTNQTRMPPTAIRASAPPDALFIDKLHKTWGSADNIQQEDSAMPPPKFGVKKRRQKRDIEYDPSNDQFSQSVPTTPSQVRAPVGTLSENPDGESMGDSDSDTACGFDSNWRPTYI</sequence>
<feature type="compositionally biased region" description="Pro residues" evidence="4">
    <location>
        <begin position="113"/>
        <end position="124"/>
    </location>
</feature>
<evidence type="ECO:0000256" key="4">
    <source>
        <dbReference type="SAM" id="MobiDB-lite"/>
    </source>
</evidence>
<dbReference type="VEuPathDB" id="VectorBase:ASIS002370"/>
<accession>A0A084WDU8</accession>
<dbReference type="Pfam" id="PF12796">
    <property type="entry name" value="Ank_2"/>
    <property type="match status" value="1"/>
</dbReference>
<dbReference type="InterPro" id="IPR036770">
    <property type="entry name" value="Ankyrin_rpt-contain_sf"/>
</dbReference>
<dbReference type="PANTHER" id="PTHR14491:SF7">
    <property type="entry name" value="SOSONDOWAH, ISOFORM G"/>
    <property type="match status" value="1"/>
</dbReference>
<keyword evidence="2" id="KW-0040">ANK repeat</keyword>
<reference evidence="6 8" key="1">
    <citation type="journal article" date="2014" name="BMC Genomics">
        <title>Genome sequence of Anopheles sinensis provides insight into genetics basis of mosquito competence for malaria parasites.</title>
        <authorList>
            <person name="Zhou D."/>
            <person name="Zhang D."/>
            <person name="Ding G."/>
            <person name="Shi L."/>
            <person name="Hou Q."/>
            <person name="Ye Y."/>
            <person name="Xu Y."/>
            <person name="Zhou H."/>
            <person name="Xiong C."/>
            <person name="Li S."/>
            <person name="Yu J."/>
            <person name="Hong S."/>
            <person name="Yu X."/>
            <person name="Zou P."/>
            <person name="Chen C."/>
            <person name="Chang X."/>
            <person name="Wang W."/>
            <person name="Lv Y."/>
            <person name="Sun Y."/>
            <person name="Ma L."/>
            <person name="Shen B."/>
            <person name="Zhu C."/>
        </authorList>
    </citation>
    <scope>NUCLEOTIDE SEQUENCE [LARGE SCALE GENOMIC DNA]</scope>
</reference>